<accession>A0A9P8LYN7</accession>
<organism evidence="2 3">
    <name type="scientific">Spironucleus salmonicida</name>
    <dbReference type="NCBI Taxonomy" id="348837"/>
    <lineage>
        <taxon>Eukaryota</taxon>
        <taxon>Metamonada</taxon>
        <taxon>Diplomonadida</taxon>
        <taxon>Hexamitidae</taxon>
        <taxon>Hexamitinae</taxon>
        <taxon>Spironucleus</taxon>
    </lineage>
</organism>
<proteinExistence type="predicted"/>
<dbReference type="EMBL" id="AUWU02000002">
    <property type="protein sequence ID" value="KAH0576387.1"/>
    <property type="molecule type" value="Genomic_DNA"/>
</dbReference>
<reference evidence="2 3" key="1">
    <citation type="journal article" date="2014" name="PLoS Genet.">
        <title>The Genome of Spironucleus salmonicida Highlights a Fish Pathogen Adapted to Fluctuating Environments.</title>
        <authorList>
            <person name="Xu F."/>
            <person name="Jerlstrom-Hultqvist J."/>
            <person name="Einarsson E."/>
            <person name="Astvaldsson A."/>
            <person name="Svard S.G."/>
            <person name="Andersson J.O."/>
        </authorList>
    </citation>
    <scope>NUCLEOTIDE SEQUENCE [LARGE SCALE GENOMIC DNA]</scope>
    <source>
        <strain evidence="2 3">ATCC 50377</strain>
    </source>
</reference>
<comment type="caution">
    <text evidence="2">The sequence shown here is derived from an EMBL/GenBank/DDBJ whole genome shotgun (WGS) entry which is preliminary data.</text>
</comment>
<dbReference type="Proteomes" id="UP000018208">
    <property type="component" value="Unassembled WGS sequence"/>
</dbReference>
<evidence type="ECO:0000313" key="3">
    <source>
        <dbReference type="Proteomes" id="UP000018208"/>
    </source>
</evidence>
<feature type="coiled-coil region" evidence="1">
    <location>
        <begin position="304"/>
        <end position="331"/>
    </location>
</feature>
<evidence type="ECO:0000313" key="2">
    <source>
        <dbReference type="EMBL" id="KAH0576387.1"/>
    </source>
</evidence>
<keyword evidence="1" id="KW-0175">Coiled coil</keyword>
<dbReference type="KEGG" id="ssao:94295973"/>
<dbReference type="AlphaFoldDB" id="A0A9P8LYN7"/>
<protein>
    <submittedName>
        <fullName evidence="2">Uncharacterized protein</fullName>
    </submittedName>
</protein>
<evidence type="ECO:0000256" key="1">
    <source>
        <dbReference type="SAM" id="Coils"/>
    </source>
</evidence>
<keyword evidence="3" id="KW-1185">Reference proteome</keyword>
<gene>
    <name evidence="2" type="ORF">SS50377_21950</name>
</gene>
<sequence>MNQYSQHQLTNTTQIEQFINHYQNLTADFSPQRIFKAIDFIINIMHTYISQASQVYDTFRKLKVINQAILNLSSDDLFQQVKRLFPSVFGFARNSEQISLHPSQLFKIFANALIDEAFVNQRYTGRSVQMIKDLLQHISITHKIDFSYVEEYADLLVFNAGKIDVFKSYTQLYFIISLLGVKFGDIMDRGSKLEMRQFDGIIHDFWRAMEHNQLLILNQPLFLGSKCVVLSRFFESDNGDIVEMQNGSIQIKSGLMNDQFRKNSIGSYETMTYQGMKSKLLEDRDFGDELRTTQLKMPNQSSQISELLKLMRDMQQQINKLQNDVEELKVLKNYYQ</sequence>
<name>A0A9P8LYN7_9EUKA</name>
<dbReference type="GeneID" id="94295973"/>
<dbReference type="RefSeq" id="XP_067767160.1">
    <property type="nucleotide sequence ID" value="XM_067905843.1"/>
</dbReference>